<proteinExistence type="predicted"/>
<dbReference type="InParanoid" id="A0A7X0MW31"/>
<dbReference type="GO" id="GO:0019867">
    <property type="term" value="C:outer membrane"/>
    <property type="evidence" value="ECO:0007669"/>
    <property type="project" value="InterPro"/>
</dbReference>
<evidence type="ECO:0000256" key="3">
    <source>
        <dbReference type="ARBA" id="ARBA00023237"/>
    </source>
</evidence>
<evidence type="ECO:0000256" key="4">
    <source>
        <dbReference type="SAM" id="SignalP"/>
    </source>
</evidence>
<dbReference type="PANTHER" id="PTHR30332">
    <property type="entry name" value="PROBABLE GENERAL SECRETION PATHWAY PROTEIN D"/>
    <property type="match status" value="1"/>
</dbReference>
<reference evidence="6 7" key="1">
    <citation type="submission" date="2020-08" db="EMBL/GenBank/DDBJ databases">
        <title>Genomic Encyclopedia of Type Strains, Phase IV (KMG-IV): sequencing the most valuable type-strain genomes for metagenomic binning, comparative biology and taxonomic classification.</title>
        <authorList>
            <person name="Goeker M."/>
        </authorList>
    </citation>
    <scope>NUCLEOTIDE SEQUENCE [LARGE SCALE GENOMIC DNA]</scope>
    <source>
        <strain evidence="6 7">DSM 22368</strain>
    </source>
</reference>
<dbReference type="PROSITE" id="PS51257">
    <property type="entry name" value="PROKAR_LIPOPROTEIN"/>
    <property type="match status" value="1"/>
</dbReference>
<organism evidence="6 7">
    <name type="scientific">Pseudoteredinibacter isoporae</name>
    <dbReference type="NCBI Taxonomy" id="570281"/>
    <lineage>
        <taxon>Bacteria</taxon>
        <taxon>Pseudomonadati</taxon>
        <taxon>Pseudomonadota</taxon>
        <taxon>Gammaproteobacteria</taxon>
        <taxon>Cellvibrionales</taxon>
        <taxon>Cellvibrionaceae</taxon>
        <taxon>Pseudoteredinibacter</taxon>
    </lineage>
</organism>
<dbReference type="AlphaFoldDB" id="A0A7X0MW31"/>
<dbReference type="PRINTS" id="PR00811">
    <property type="entry name" value="BCTERIALGSPD"/>
</dbReference>
<accession>A0A7X0MW31</accession>
<dbReference type="Pfam" id="PF07655">
    <property type="entry name" value="Secretin_N_2"/>
    <property type="match status" value="1"/>
</dbReference>
<evidence type="ECO:0000313" key="6">
    <source>
        <dbReference type="EMBL" id="MBB6522361.1"/>
    </source>
</evidence>
<feature type="signal peptide" evidence="4">
    <location>
        <begin position="1"/>
        <end position="22"/>
    </location>
</feature>
<keyword evidence="3" id="KW-0998">Cell outer membrane</keyword>
<dbReference type="InterPro" id="IPR050810">
    <property type="entry name" value="Bact_Secretion_Sys_Channel"/>
</dbReference>
<dbReference type="InterPro" id="IPR004846">
    <property type="entry name" value="T2SS/T3SS_dom"/>
</dbReference>
<feature type="domain" description="Secretin/TonB short N-terminal" evidence="5">
    <location>
        <begin position="93"/>
        <end position="141"/>
    </location>
</feature>
<keyword evidence="4" id="KW-0732">Signal</keyword>
<evidence type="ECO:0000259" key="5">
    <source>
        <dbReference type="SMART" id="SM00965"/>
    </source>
</evidence>
<dbReference type="NCBIfam" id="TIGR02519">
    <property type="entry name" value="pilus_MshL"/>
    <property type="match status" value="1"/>
</dbReference>
<dbReference type="Gene3D" id="3.30.1370.130">
    <property type="match status" value="1"/>
</dbReference>
<dbReference type="GO" id="GO:0009297">
    <property type="term" value="P:pilus assembly"/>
    <property type="evidence" value="ECO:0007669"/>
    <property type="project" value="InterPro"/>
</dbReference>
<feature type="chain" id="PRO_5031000621" evidence="4">
    <location>
        <begin position="23"/>
        <end position="541"/>
    </location>
</feature>
<dbReference type="PANTHER" id="PTHR30332:SF17">
    <property type="entry name" value="TYPE IV PILIATION SYSTEM PROTEIN DR_0774-RELATED"/>
    <property type="match status" value="1"/>
</dbReference>
<evidence type="ECO:0000313" key="7">
    <source>
        <dbReference type="Proteomes" id="UP000528457"/>
    </source>
</evidence>
<sequence length="541" mass="58706">MDTLNRKLCLLIAGGMLLSACAKVPEQLAVEKHMQAAYEEAKSYDAELAAELTEQLMLEDQNAGADEEERFDISVEGAAAKEFFSSLVSGTGTNIVVHPKVTGRISLNLNNVSVSEVLNVVRDIYGYEYRKNQSIYTIFPASLQTQVFTVDYLDVDRQGVSDTSVIVSKIKSQTQNNTVNNTGNNSSGKEEVSGARVKTKTHNDFWQSLERSIRSIVGAGMIAPGGESNGRSVMVNPQGGMVVVKALPTELALVREFLERSQLSVKRQVILETKILEVQLNDSFSAGINWNAINGQLMLANNVSTVGGNFAIEEFSEGVGEVFSSVVGVSDITKLLSLLQTQGSVQVLSSPRVSTVNNQKAVIRVGSDEFFVTGVSNSTTSNAASTINTPNLELSSFFSGIALDVTPQIAEDGDVILHVHPVVSSVTDQTKNITVGDQQFSLPLALREVRESDSIVRAKHGQVVVLGGLMKENLVDSRGKRPVLGDVPIVDTLFKTKNYNRVKAELVILMKPIVVDDKTWAEEIQRNQLSVQALSDEVRSL</sequence>
<dbReference type="InterPro" id="IPR011514">
    <property type="entry name" value="Secretin_N_2"/>
</dbReference>
<dbReference type="EMBL" id="JACHHT010000002">
    <property type="protein sequence ID" value="MBB6522361.1"/>
    <property type="molecule type" value="Genomic_DNA"/>
</dbReference>
<dbReference type="Pfam" id="PF07660">
    <property type="entry name" value="STN"/>
    <property type="match status" value="1"/>
</dbReference>
<dbReference type="GO" id="GO:0009306">
    <property type="term" value="P:protein secretion"/>
    <property type="evidence" value="ECO:0007669"/>
    <property type="project" value="InterPro"/>
</dbReference>
<dbReference type="Pfam" id="PF00263">
    <property type="entry name" value="Secretin"/>
    <property type="match status" value="1"/>
</dbReference>
<dbReference type="InterPro" id="IPR011662">
    <property type="entry name" value="Secretin/TonB_short_N"/>
</dbReference>
<dbReference type="SMART" id="SM00965">
    <property type="entry name" value="STN"/>
    <property type="match status" value="1"/>
</dbReference>
<comment type="caution">
    <text evidence="6">The sequence shown here is derived from an EMBL/GenBank/DDBJ whole genome shotgun (WGS) entry which is preliminary data.</text>
</comment>
<gene>
    <name evidence="6" type="ORF">HNR48_002646</name>
</gene>
<keyword evidence="1" id="KW-0813">Transport</keyword>
<name>A0A7X0MW31_9GAMM</name>
<protein>
    <submittedName>
        <fullName evidence="6">MSHA biogenesis protein MshL</fullName>
    </submittedName>
</protein>
<keyword evidence="7" id="KW-1185">Reference proteome</keyword>
<evidence type="ECO:0000256" key="2">
    <source>
        <dbReference type="ARBA" id="ARBA00023136"/>
    </source>
</evidence>
<dbReference type="InterPro" id="IPR001775">
    <property type="entry name" value="GspD/PilQ"/>
</dbReference>
<dbReference type="InterPro" id="IPR013358">
    <property type="entry name" value="Pilus_biogenesis_MshL"/>
</dbReference>
<evidence type="ECO:0000256" key="1">
    <source>
        <dbReference type="ARBA" id="ARBA00022448"/>
    </source>
</evidence>
<keyword evidence="2" id="KW-0472">Membrane</keyword>
<dbReference type="Proteomes" id="UP000528457">
    <property type="component" value="Unassembled WGS sequence"/>
</dbReference>
<dbReference type="GO" id="GO:0015627">
    <property type="term" value="C:type II protein secretion system complex"/>
    <property type="evidence" value="ECO:0007669"/>
    <property type="project" value="TreeGrafter"/>
</dbReference>
<dbReference type="RefSeq" id="WP_166846047.1">
    <property type="nucleotide sequence ID" value="NZ_JAAONY010000002.1"/>
</dbReference>